<dbReference type="RefSeq" id="WP_199692408.1">
    <property type="nucleotide sequence ID" value="NZ_RCDB01000002.1"/>
</dbReference>
<protein>
    <submittedName>
        <fullName evidence="1">Uncharacterized protein</fullName>
    </submittedName>
</protein>
<gene>
    <name evidence="1" type="ORF">C7474_1907</name>
</gene>
<organism evidence="1 2">
    <name type="scientific">Microbacterium telephonicum</name>
    <dbReference type="NCBI Taxonomy" id="1714841"/>
    <lineage>
        <taxon>Bacteria</taxon>
        <taxon>Bacillati</taxon>
        <taxon>Actinomycetota</taxon>
        <taxon>Actinomycetes</taxon>
        <taxon>Micrococcales</taxon>
        <taxon>Microbacteriaceae</taxon>
        <taxon>Microbacterium</taxon>
    </lineage>
</organism>
<keyword evidence="2" id="KW-1185">Reference proteome</keyword>
<reference evidence="1 2" key="1">
    <citation type="journal article" date="2015" name="Stand. Genomic Sci.">
        <title>Genomic Encyclopedia of Bacterial and Archaeal Type Strains, Phase III: the genomes of soil and plant-associated and newly described type strains.</title>
        <authorList>
            <person name="Whitman W.B."/>
            <person name="Woyke T."/>
            <person name="Klenk H.P."/>
            <person name="Zhou Y."/>
            <person name="Lilburn T.G."/>
            <person name="Beck B.J."/>
            <person name="De Vos P."/>
            <person name="Vandamme P."/>
            <person name="Eisen J.A."/>
            <person name="Garrity G."/>
            <person name="Hugenholtz P."/>
            <person name="Kyrpides N.C."/>
        </authorList>
    </citation>
    <scope>NUCLEOTIDE SEQUENCE [LARGE SCALE GENOMIC DNA]</scope>
    <source>
        <strain evidence="1 2">S2T63</strain>
    </source>
</reference>
<evidence type="ECO:0000313" key="2">
    <source>
        <dbReference type="Proteomes" id="UP000273158"/>
    </source>
</evidence>
<name>A0A498C1L5_9MICO</name>
<accession>A0A498C1L5</accession>
<proteinExistence type="predicted"/>
<dbReference type="EMBL" id="RCDB01000002">
    <property type="protein sequence ID" value="RLK49744.1"/>
    <property type="molecule type" value="Genomic_DNA"/>
</dbReference>
<dbReference type="AlphaFoldDB" id="A0A498C1L5"/>
<dbReference type="Proteomes" id="UP000273158">
    <property type="component" value="Unassembled WGS sequence"/>
</dbReference>
<comment type="caution">
    <text evidence="1">The sequence shown here is derived from an EMBL/GenBank/DDBJ whole genome shotgun (WGS) entry which is preliminary data.</text>
</comment>
<sequence length="54" mass="5994">MSTDAAGEGRTHEDLLSDLEVIEEQPLDERVAAYAALHDELARRLESGPRDHHA</sequence>
<evidence type="ECO:0000313" key="1">
    <source>
        <dbReference type="EMBL" id="RLK49744.1"/>
    </source>
</evidence>